<evidence type="ECO:0000313" key="1">
    <source>
        <dbReference type="EMBL" id="SVC61898.1"/>
    </source>
</evidence>
<organism evidence="1">
    <name type="scientific">marine metagenome</name>
    <dbReference type="NCBI Taxonomy" id="408172"/>
    <lineage>
        <taxon>unclassified sequences</taxon>
        <taxon>metagenomes</taxon>
        <taxon>ecological metagenomes</taxon>
    </lineage>
</organism>
<dbReference type="Pfam" id="PF13578">
    <property type="entry name" value="Methyltransf_24"/>
    <property type="match status" value="1"/>
</dbReference>
<dbReference type="AlphaFoldDB" id="A0A382NN42"/>
<feature type="non-terminal residue" evidence="1">
    <location>
        <position position="1"/>
    </location>
</feature>
<reference evidence="1" key="1">
    <citation type="submission" date="2018-05" db="EMBL/GenBank/DDBJ databases">
        <authorList>
            <person name="Lanie J.A."/>
            <person name="Ng W.-L."/>
            <person name="Kazmierczak K.M."/>
            <person name="Andrzejewski T.M."/>
            <person name="Davidsen T.M."/>
            <person name="Wayne K.J."/>
            <person name="Tettelin H."/>
            <person name="Glass J.I."/>
            <person name="Rusch D."/>
            <person name="Podicherti R."/>
            <person name="Tsui H.-C.T."/>
            <person name="Winkler M.E."/>
        </authorList>
    </citation>
    <scope>NUCLEOTIDE SEQUENCE</scope>
</reference>
<sequence length="321" mass="37341">CDKWDQEDMAVPLKSANFPPWKEDWDELLEYVDVIKMHGRENTFRLNETMHIIKNYAENKEILFDTFNEFIDDTNLVDAPINIWREKIKTCKFECWDCHYCDKVYDKKSVIKGNDKIKYVTKELVDSVNKDIIVEIDGLSSQKIVNLLNSLGSISTNYLEIGSYLGLSTCAVLKDNNINAFCVDTWKEDLQPLTQELILPPNSKEEFIKNVKQFKGNNSVTAYECDLFDTNLKDIKNIDLFFYDGPHESETIEKAIMYYKDCFADECICIFDDANFPNVVAGAMRGLEQIDHELIFHKKVLNTIENPSQWWNGIYVTVIKK</sequence>
<gene>
    <name evidence="1" type="ORF">METZ01_LOCUS314752</name>
</gene>
<protein>
    <submittedName>
        <fullName evidence="1">Uncharacterized protein</fullName>
    </submittedName>
</protein>
<proteinExistence type="predicted"/>
<dbReference type="EMBL" id="UINC01101241">
    <property type="protein sequence ID" value="SVC61898.1"/>
    <property type="molecule type" value="Genomic_DNA"/>
</dbReference>
<accession>A0A382NN42</accession>
<dbReference type="Gene3D" id="3.40.50.150">
    <property type="entry name" value="Vaccinia Virus protein VP39"/>
    <property type="match status" value="1"/>
</dbReference>
<name>A0A382NN42_9ZZZZ</name>
<dbReference type="InterPro" id="IPR029063">
    <property type="entry name" value="SAM-dependent_MTases_sf"/>
</dbReference>